<organism evidence="5">
    <name type="scientific">Thermoleptolyngbya oregonensis NK1-22</name>
    <dbReference type="NCBI Taxonomy" id="2547457"/>
    <lineage>
        <taxon>Bacteria</taxon>
        <taxon>Bacillati</taxon>
        <taxon>Cyanobacteriota</taxon>
        <taxon>Cyanophyceae</taxon>
        <taxon>Oculatellales</taxon>
        <taxon>Oculatellaceae</taxon>
        <taxon>Thermoleptolyngbya</taxon>
    </lineage>
</organism>
<dbReference type="PROSITE" id="PS00211">
    <property type="entry name" value="ABC_TRANSPORTER_1"/>
    <property type="match status" value="1"/>
</dbReference>
<dbReference type="FunFam" id="3.40.50.300:FF:000032">
    <property type="entry name" value="Export ABC transporter ATP-binding protein"/>
    <property type="match status" value="1"/>
</dbReference>
<sequence length="278" mass="29427">MLLRLAKSAAESAPFFRADSTAIAPPLAVPQVATSPVATSPVATSPVATSPVATSPVAIALRDIDLVFRSEGEPFQALRHINLEIPRGSVQLIMGPAGAGKTTLLQVVAGLLSPTAGQVELLGTNLTELSRAAQAHFRNRHLGIVFQDYNLLRSLTALENVELALNLKGVFGPSARTEARSLLDAVGLENRANVLPRQLSGGQQQRVAVARALVGRPDLIIADEPTSALDSANGRKVMELLCRLAREQGSTVLIATHDPRVREFGDAIAHLEDGQIRA</sequence>
<evidence type="ECO:0000259" key="4">
    <source>
        <dbReference type="PROSITE" id="PS50893"/>
    </source>
</evidence>
<dbReference type="AlphaFoldDB" id="A0AA96Y8T7"/>
<dbReference type="GO" id="GO:0016887">
    <property type="term" value="F:ATP hydrolysis activity"/>
    <property type="evidence" value="ECO:0007669"/>
    <property type="project" value="InterPro"/>
</dbReference>
<dbReference type="InterPro" id="IPR017871">
    <property type="entry name" value="ABC_transporter-like_CS"/>
</dbReference>
<keyword evidence="1" id="KW-0813">Transport</keyword>
<dbReference type="SUPFAM" id="SSF52540">
    <property type="entry name" value="P-loop containing nucleoside triphosphate hydrolases"/>
    <property type="match status" value="1"/>
</dbReference>
<dbReference type="KEGG" id="tog:HNI00_13280"/>
<dbReference type="PANTHER" id="PTHR24220:SF659">
    <property type="entry name" value="TRANSPORTER, PUTATIVE-RELATED"/>
    <property type="match status" value="1"/>
</dbReference>
<dbReference type="InterPro" id="IPR015854">
    <property type="entry name" value="ABC_transpr_LolD-like"/>
</dbReference>
<evidence type="ECO:0000256" key="2">
    <source>
        <dbReference type="ARBA" id="ARBA00022741"/>
    </source>
</evidence>
<dbReference type="GO" id="GO:0005524">
    <property type="term" value="F:ATP binding"/>
    <property type="evidence" value="ECO:0007669"/>
    <property type="project" value="UniProtKB-KW"/>
</dbReference>
<evidence type="ECO:0000313" key="5">
    <source>
        <dbReference type="EMBL" id="WOB44013.1"/>
    </source>
</evidence>
<name>A0AA96Y8T7_9CYAN</name>
<keyword evidence="2" id="KW-0547">Nucleotide-binding</keyword>
<dbReference type="Pfam" id="PF00005">
    <property type="entry name" value="ABC_tran"/>
    <property type="match status" value="1"/>
</dbReference>
<dbReference type="RefSeq" id="WP_316786888.1">
    <property type="nucleotide sequence ID" value="NZ_CP053540.1"/>
</dbReference>
<evidence type="ECO:0000256" key="3">
    <source>
        <dbReference type="ARBA" id="ARBA00022840"/>
    </source>
</evidence>
<accession>A0AA96Y8T7</accession>
<gene>
    <name evidence="5" type="ORF">HNI00_13280</name>
</gene>
<proteinExistence type="predicted"/>
<dbReference type="Gene3D" id="3.40.50.300">
    <property type="entry name" value="P-loop containing nucleotide triphosphate hydrolases"/>
    <property type="match status" value="1"/>
</dbReference>
<dbReference type="PROSITE" id="PS50893">
    <property type="entry name" value="ABC_TRANSPORTER_2"/>
    <property type="match status" value="1"/>
</dbReference>
<dbReference type="EMBL" id="CP053540">
    <property type="protein sequence ID" value="WOB44013.1"/>
    <property type="molecule type" value="Genomic_DNA"/>
</dbReference>
<dbReference type="GO" id="GO:0005886">
    <property type="term" value="C:plasma membrane"/>
    <property type="evidence" value="ECO:0007669"/>
    <property type="project" value="TreeGrafter"/>
</dbReference>
<dbReference type="SMART" id="SM00382">
    <property type="entry name" value="AAA"/>
    <property type="match status" value="1"/>
</dbReference>
<reference evidence="5" key="1">
    <citation type="submission" date="2020-05" db="EMBL/GenBank/DDBJ databases">
        <authorList>
            <person name="Zhu T."/>
            <person name="Keshari N."/>
            <person name="Lu X."/>
        </authorList>
    </citation>
    <scope>NUCLEOTIDE SEQUENCE</scope>
    <source>
        <strain evidence="5">NK1-22</strain>
    </source>
</reference>
<dbReference type="PANTHER" id="PTHR24220">
    <property type="entry name" value="IMPORT ATP-BINDING PROTEIN"/>
    <property type="match status" value="1"/>
</dbReference>
<keyword evidence="3 5" id="KW-0067">ATP-binding</keyword>
<dbReference type="InterPro" id="IPR027417">
    <property type="entry name" value="P-loop_NTPase"/>
</dbReference>
<protein>
    <submittedName>
        <fullName evidence="5">ABC transporter ATP-binding protein</fullName>
    </submittedName>
</protein>
<feature type="domain" description="ABC transporter" evidence="4">
    <location>
        <begin position="61"/>
        <end position="278"/>
    </location>
</feature>
<dbReference type="GO" id="GO:0022857">
    <property type="term" value="F:transmembrane transporter activity"/>
    <property type="evidence" value="ECO:0007669"/>
    <property type="project" value="UniProtKB-ARBA"/>
</dbReference>
<dbReference type="InterPro" id="IPR017911">
    <property type="entry name" value="MacB-like_ATP-bd"/>
</dbReference>
<dbReference type="InterPro" id="IPR003593">
    <property type="entry name" value="AAA+_ATPase"/>
</dbReference>
<dbReference type="CDD" id="cd03255">
    <property type="entry name" value="ABC_MJ0796_LolCDE_FtsE"/>
    <property type="match status" value="1"/>
</dbReference>
<dbReference type="InterPro" id="IPR003439">
    <property type="entry name" value="ABC_transporter-like_ATP-bd"/>
</dbReference>
<evidence type="ECO:0000256" key="1">
    <source>
        <dbReference type="ARBA" id="ARBA00022448"/>
    </source>
</evidence>
<dbReference type="GO" id="GO:0098796">
    <property type="term" value="C:membrane protein complex"/>
    <property type="evidence" value="ECO:0007669"/>
    <property type="project" value="UniProtKB-ARBA"/>
</dbReference>